<dbReference type="Proteomes" id="UP000606194">
    <property type="component" value="Unassembled WGS sequence"/>
</dbReference>
<evidence type="ECO:0000313" key="1">
    <source>
        <dbReference type="EMBL" id="GGS20577.1"/>
    </source>
</evidence>
<comment type="caution">
    <text evidence="1">The sequence shown here is derived from an EMBL/GenBank/DDBJ whole genome shotgun (WGS) entry which is preliminary data.</text>
</comment>
<gene>
    <name evidence="1" type="ORF">GCM10010269_69350</name>
</gene>
<reference evidence="1" key="2">
    <citation type="submission" date="2020-09" db="EMBL/GenBank/DDBJ databases">
        <authorList>
            <person name="Sun Q."/>
            <person name="Ohkuma M."/>
        </authorList>
    </citation>
    <scope>NUCLEOTIDE SEQUENCE</scope>
    <source>
        <strain evidence="1">JCM 4386</strain>
    </source>
</reference>
<accession>A0A918G5K7</accession>
<evidence type="ECO:0000313" key="2">
    <source>
        <dbReference type="Proteomes" id="UP000606194"/>
    </source>
</evidence>
<protein>
    <submittedName>
        <fullName evidence="1">Uncharacterized protein</fullName>
    </submittedName>
</protein>
<dbReference type="SUPFAM" id="SSF51735">
    <property type="entry name" value="NAD(P)-binding Rossmann-fold domains"/>
    <property type="match status" value="1"/>
</dbReference>
<dbReference type="AlphaFoldDB" id="A0A918G5K7"/>
<keyword evidence="2" id="KW-1185">Reference proteome</keyword>
<proteinExistence type="predicted"/>
<dbReference type="Gene3D" id="3.40.50.720">
    <property type="entry name" value="NAD(P)-binding Rossmann-like Domain"/>
    <property type="match status" value="1"/>
</dbReference>
<dbReference type="InterPro" id="IPR036291">
    <property type="entry name" value="NAD(P)-bd_dom_sf"/>
</dbReference>
<organism evidence="1 2">
    <name type="scientific">Streptomyces humidus</name>
    <dbReference type="NCBI Taxonomy" id="52259"/>
    <lineage>
        <taxon>Bacteria</taxon>
        <taxon>Bacillati</taxon>
        <taxon>Actinomycetota</taxon>
        <taxon>Actinomycetes</taxon>
        <taxon>Kitasatosporales</taxon>
        <taxon>Streptomycetaceae</taxon>
        <taxon>Streptomyces</taxon>
    </lineage>
</organism>
<reference evidence="1" key="1">
    <citation type="journal article" date="2014" name="Int. J. Syst. Evol. Microbiol.">
        <title>Complete genome sequence of Corynebacterium casei LMG S-19264T (=DSM 44701T), isolated from a smear-ripened cheese.</title>
        <authorList>
            <consortium name="US DOE Joint Genome Institute (JGI-PGF)"/>
            <person name="Walter F."/>
            <person name="Albersmeier A."/>
            <person name="Kalinowski J."/>
            <person name="Ruckert C."/>
        </authorList>
    </citation>
    <scope>NUCLEOTIDE SEQUENCE</scope>
    <source>
        <strain evidence="1">JCM 4386</strain>
    </source>
</reference>
<sequence>MIQAQPQSPRRMNVAVVGATGNVDRLLVTELATRGHRVTAITIHPELVEPHPLGTG</sequence>
<name>A0A918G5K7_9ACTN</name>
<dbReference type="EMBL" id="BMTL01000038">
    <property type="protein sequence ID" value="GGS20577.1"/>
    <property type="molecule type" value="Genomic_DNA"/>
</dbReference>